<evidence type="ECO:0000256" key="6">
    <source>
        <dbReference type="SAM" id="SignalP"/>
    </source>
</evidence>
<dbReference type="InterPro" id="IPR007274">
    <property type="entry name" value="Cop_transporter"/>
</dbReference>
<dbReference type="GO" id="GO:0005886">
    <property type="term" value="C:plasma membrane"/>
    <property type="evidence" value="ECO:0007669"/>
    <property type="project" value="TreeGrafter"/>
</dbReference>
<evidence type="ECO:0000313" key="8">
    <source>
        <dbReference type="Proteomes" id="UP000054561"/>
    </source>
</evidence>
<dbReference type="AlphaFoldDB" id="A0A0D9QSJ4"/>
<keyword evidence="5" id="KW-0186">Copper</keyword>
<keyword evidence="4 5" id="KW-0472">Membrane</keyword>
<feature type="transmembrane region" description="Helical" evidence="5">
    <location>
        <begin position="63"/>
        <end position="82"/>
    </location>
</feature>
<feature type="signal peptide" evidence="6">
    <location>
        <begin position="1"/>
        <end position="26"/>
    </location>
</feature>
<dbReference type="RefSeq" id="XP_012333569.1">
    <property type="nucleotide sequence ID" value="XM_012478146.1"/>
</dbReference>
<evidence type="ECO:0000256" key="4">
    <source>
        <dbReference type="ARBA" id="ARBA00023136"/>
    </source>
</evidence>
<dbReference type="VEuPathDB" id="PlasmoDB:AK88_00495"/>
<feature type="transmembrane region" description="Helical" evidence="5">
    <location>
        <begin position="127"/>
        <end position="155"/>
    </location>
</feature>
<name>A0A0D9QSJ4_PLAFR</name>
<evidence type="ECO:0000256" key="2">
    <source>
        <dbReference type="ARBA" id="ARBA00022692"/>
    </source>
</evidence>
<keyword evidence="5" id="KW-0813">Transport</keyword>
<keyword evidence="6" id="KW-0732">Signal</keyword>
<dbReference type="PANTHER" id="PTHR12483:SF27">
    <property type="entry name" value="COPPER TRANSPORT PROTEIN CTR1"/>
    <property type="match status" value="1"/>
</dbReference>
<accession>A0A0D9QSJ4</accession>
<dbReference type="Proteomes" id="UP000054561">
    <property type="component" value="Unassembled WGS sequence"/>
</dbReference>
<evidence type="ECO:0000256" key="3">
    <source>
        <dbReference type="ARBA" id="ARBA00022989"/>
    </source>
</evidence>
<comment type="similarity">
    <text evidence="5">Belongs to the copper transporter (Ctr) (TC 1.A.56) family. SLC31A subfamily.</text>
</comment>
<dbReference type="OrthoDB" id="161814at2759"/>
<protein>
    <recommendedName>
        <fullName evidence="5">Copper transport protein</fullName>
    </recommendedName>
</protein>
<dbReference type="EMBL" id="KQ001648">
    <property type="protein sequence ID" value="KJP89787.1"/>
    <property type="molecule type" value="Genomic_DNA"/>
</dbReference>
<sequence>MKMKTHNTWCLILPLVYALLSRQIESKCCNSGKSKDGNPLPMYFSNDINIKFLFDFLQVKNEYEFILCNIVCILLGFLSVYVKVLKKKAFKEHSNELKTQMGMLSIIFSCKSAMYGWLSFLNYTIDFALMLIVMTFNVYIFLSIILGVTCGYFFYGHRLAL</sequence>
<feature type="chain" id="PRO_5002343867" description="Copper transport protein" evidence="6">
    <location>
        <begin position="27"/>
        <end position="161"/>
    </location>
</feature>
<dbReference type="GeneID" id="24265809"/>
<dbReference type="GO" id="GO:0005375">
    <property type="term" value="F:copper ion transmembrane transporter activity"/>
    <property type="evidence" value="ECO:0007669"/>
    <property type="project" value="UniProtKB-UniRule"/>
</dbReference>
<keyword evidence="5" id="KW-0187">Copper transport</keyword>
<comment type="subcellular location">
    <subcellularLocation>
        <location evidence="1 5">Membrane</location>
        <topology evidence="1 5">Multi-pass membrane protein</topology>
    </subcellularLocation>
</comment>
<feature type="transmembrane region" description="Helical" evidence="5">
    <location>
        <begin position="103"/>
        <end position="121"/>
    </location>
</feature>
<keyword evidence="2 5" id="KW-0812">Transmembrane</keyword>
<reference evidence="7 8" key="1">
    <citation type="submission" date="2014-03" db="EMBL/GenBank/DDBJ databases">
        <title>The Genome Sequence of Plasmodium fragile nilgiri.</title>
        <authorList>
            <consortium name="The Broad Institute Genomics Platform"/>
            <consortium name="The Broad Institute Genome Sequencing Center for Infectious Disease"/>
            <person name="Neafsey D."/>
            <person name="Duraisingh M."/>
            <person name="Young S.K."/>
            <person name="Zeng Q."/>
            <person name="Gargeya S."/>
            <person name="Abouelleil A."/>
            <person name="Alvarado L."/>
            <person name="Chapman S.B."/>
            <person name="Gainer-Dewar J."/>
            <person name="Goldberg J."/>
            <person name="Griggs A."/>
            <person name="Gujja S."/>
            <person name="Hansen M."/>
            <person name="Howarth C."/>
            <person name="Imamovic A."/>
            <person name="Larimer J."/>
            <person name="Pearson M."/>
            <person name="Poon T.W."/>
            <person name="Priest M."/>
            <person name="Roberts A."/>
            <person name="Saif S."/>
            <person name="Shea T."/>
            <person name="Sykes S."/>
            <person name="Wortman J."/>
            <person name="Nusbaum C."/>
            <person name="Birren B."/>
        </authorList>
    </citation>
    <scope>NUCLEOTIDE SEQUENCE [LARGE SCALE GENOMIC DNA]</scope>
    <source>
        <strain evidence="8">nilgiri</strain>
    </source>
</reference>
<dbReference type="PANTHER" id="PTHR12483">
    <property type="entry name" value="SOLUTE CARRIER FAMILY 31 COPPER TRANSPORTERS"/>
    <property type="match status" value="1"/>
</dbReference>
<gene>
    <name evidence="7" type="ORF">AK88_00495</name>
</gene>
<evidence type="ECO:0000256" key="1">
    <source>
        <dbReference type="ARBA" id="ARBA00004141"/>
    </source>
</evidence>
<keyword evidence="5" id="KW-0406">Ion transport</keyword>
<evidence type="ECO:0000313" key="7">
    <source>
        <dbReference type="EMBL" id="KJP89787.1"/>
    </source>
</evidence>
<keyword evidence="8" id="KW-1185">Reference proteome</keyword>
<organism evidence="7 8">
    <name type="scientific">Plasmodium fragile</name>
    <dbReference type="NCBI Taxonomy" id="5857"/>
    <lineage>
        <taxon>Eukaryota</taxon>
        <taxon>Sar</taxon>
        <taxon>Alveolata</taxon>
        <taxon>Apicomplexa</taxon>
        <taxon>Aconoidasida</taxon>
        <taxon>Haemosporida</taxon>
        <taxon>Plasmodiidae</taxon>
        <taxon>Plasmodium</taxon>
        <taxon>Plasmodium (Plasmodium)</taxon>
    </lineage>
</organism>
<dbReference type="OMA" id="CCHSAKS"/>
<evidence type="ECO:0000256" key="5">
    <source>
        <dbReference type="RuleBase" id="RU367022"/>
    </source>
</evidence>
<dbReference type="Pfam" id="PF04145">
    <property type="entry name" value="Ctr"/>
    <property type="match status" value="1"/>
</dbReference>
<keyword evidence="3 5" id="KW-1133">Transmembrane helix</keyword>
<proteinExistence type="inferred from homology"/>